<feature type="repeat" description="TPR" evidence="3">
    <location>
        <begin position="203"/>
        <end position="236"/>
    </location>
</feature>
<sequence>MRVLFAHLSVKKFFLIAGVTFNLYFSTYTFANSQIHYEKALSAFNQEKFDESMIHLKNALQAAPENLPSKILMGKLLAQLGHFVTAKVEFDEVIRQGADISSFANHWAATLLKNKEYEQIINYTQFNNFSTQQKIDWQRLRASACLQTQNYQCAKQSFTTIGSLSGNQAEQLNGLAQIELILKNYTKAELLLAQALELTPDNSTTWQLKGLTARSQNKLEAALSYLQKAFELAPDEPLILRHLADVYLASNKNEDAKKTVQNILIASPDDPFAILVNSWLHQNTELETDAEAKFKEMAAKINNLSDEYVNQEQSLLFLRALVAFREQNFVNAVRDFTNLRKLDDDDLSPSILLAKSYIALGKERDAVEILESKEQELQTLPNVMAMLGDLYINSGKNFKALSLLQNLKSQYPNDLQIQLLEAKLMIARGKTAEGLKAIEQLTVDFPNNQTVLFVHCVLSLQTEQYNKANDSITKLLELQPKDPLKLNIKGAVLLKLNQIDQAQIYIRQALTYEPNLISAKINLASTYFLQNKYSQSQATLDSILNQNPRYAPALLLLAKIQTTQNKLNLALANFKKVLVEDRQSIEALEGVTTIYLAQGELQNALTQLNKLTKIQRDHPKYVIQKAQIYISLKDQENSNNQIRNLARIAKGNAALLIALSKLQLMANDLPAAINSLSTAQKIQPNSLPLAIQFTELLLNNKQTDAAVRHIEHISQKFPDFADVTFLQGRLAEQLGDLNKANQLYAKTLEINDEYELALGKMYALTTNGVADTLFKNKVDKIVETYPNRYFPRNLLAQYYYYRGNLSQAALHYEILLKHKDLPNQAAMLVRLANTYITNNIEKSIAYAKQAFELDATNVQVLTTYGWLLTQQKQANEGLQLLRKAVALGQQNPAIHYYIAQSLSQLGLNKEAKAELDTLFANKVMIAEQEQAKVLYNSL</sequence>
<keyword evidence="5" id="KW-0472">Membrane</keyword>
<keyword evidence="5" id="KW-0812">Transmembrane</keyword>
<evidence type="ECO:0000256" key="1">
    <source>
        <dbReference type="ARBA" id="ARBA00022737"/>
    </source>
</evidence>
<evidence type="ECO:0000256" key="3">
    <source>
        <dbReference type="PROSITE-ProRule" id="PRU00339"/>
    </source>
</evidence>
<proteinExistence type="predicted"/>
<dbReference type="InterPro" id="IPR019734">
    <property type="entry name" value="TPR_rpt"/>
</dbReference>
<dbReference type="Pfam" id="PF14559">
    <property type="entry name" value="TPR_19"/>
    <property type="match status" value="2"/>
</dbReference>
<evidence type="ECO:0000256" key="5">
    <source>
        <dbReference type="SAM" id="Phobius"/>
    </source>
</evidence>
<evidence type="ECO:0000256" key="2">
    <source>
        <dbReference type="ARBA" id="ARBA00022803"/>
    </source>
</evidence>
<dbReference type="PANTHER" id="PTHR45586:SF1">
    <property type="entry name" value="LIPOPOLYSACCHARIDE ASSEMBLY PROTEIN B"/>
    <property type="match status" value="1"/>
</dbReference>
<name>A0ABS9DD67_9ALTE</name>
<accession>A0ABS9DD67</accession>
<comment type="caution">
    <text evidence="6">The sequence shown here is derived from an EMBL/GenBank/DDBJ whole genome shotgun (WGS) entry which is preliminary data.</text>
</comment>
<dbReference type="SMART" id="SM00028">
    <property type="entry name" value="TPR"/>
    <property type="match status" value="15"/>
</dbReference>
<evidence type="ECO:0000313" key="7">
    <source>
        <dbReference type="Proteomes" id="UP001521137"/>
    </source>
</evidence>
<keyword evidence="2 3" id="KW-0802">TPR repeat</keyword>
<dbReference type="Pfam" id="PF13174">
    <property type="entry name" value="TPR_6"/>
    <property type="match status" value="1"/>
</dbReference>
<dbReference type="Gene3D" id="1.25.40.10">
    <property type="entry name" value="Tetratricopeptide repeat domain"/>
    <property type="match status" value="5"/>
</dbReference>
<keyword evidence="7" id="KW-1185">Reference proteome</keyword>
<dbReference type="PANTHER" id="PTHR45586">
    <property type="entry name" value="TPR REPEAT-CONTAINING PROTEIN PA4667"/>
    <property type="match status" value="1"/>
</dbReference>
<reference evidence="6 7" key="1">
    <citation type="submission" date="2022-01" db="EMBL/GenBank/DDBJ databases">
        <title>Paraglaciecola sp. G1-23.</title>
        <authorList>
            <person name="Jin M.S."/>
            <person name="Han D.M."/>
            <person name="Kim H.M."/>
            <person name="Jeon C.O."/>
        </authorList>
    </citation>
    <scope>NUCLEOTIDE SEQUENCE [LARGE SCALE GENOMIC DNA]</scope>
    <source>
        <strain evidence="6 7">G1-23</strain>
    </source>
</reference>
<feature type="transmembrane region" description="Helical" evidence="5">
    <location>
        <begin position="12"/>
        <end position="31"/>
    </location>
</feature>
<dbReference type="Proteomes" id="UP001521137">
    <property type="component" value="Unassembled WGS sequence"/>
</dbReference>
<keyword evidence="1" id="KW-0677">Repeat</keyword>
<keyword evidence="4" id="KW-0175">Coiled coil</keyword>
<feature type="repeat" description="TPR" evidence="3">
    <location>
        <begin position="169"/>
        <end position="202"/>
    </location>
</feature>
<feature type="repeat" description="TPR" evidence="3">
    <location>
        <begin position="721"/>
        <end position="754"/>
    </location>
</feature>
<dbReference type="InterPro" id="IPR051012">
    <property type="entry name" value="CellSynth/LPSAsmb/PSIAsmb"/>
</dbReference>
<dbReference type="SUPFAM" id="SSF48452">
    <property type="entry name" value="TPR-like"/>
    <property type="match status" value="6"/>
</dbReference>
<evidence type="ECO:0000313" key="6">
    <source>
        <dbReference type="EMBL" id="MCF2949942.1"/>
    </source>
</evidence>
<dbReference type="InterPro" id="IPR011990">
    <property type="entry name" value="TPR-like_helical_dom_sf"/>
</dbReference>
<keyword evidence="5" id="KW-1133">Transmembrane helix</keyword>
<dbReference type="PROSITE" id="PS50005">
    <property type="entry name" value="TPR"/>
    <property type="match status" value="3"/>
</dbReference>
<evidence type="ECO:0000256" key="4">
    <source>
        <dbReference type="SAM" id="Coils"/>
    </source>
</evidence>
<organism evidence="6 7">
    <name type="scientific">Paraglaciecola algarum</name>
    <dbReference type="NCBI Taxonomy" id="3050085"/>
    <lineage>
        <taxon>Bacteria</taxon>
        <taxon>Pseudomonadati</taxon>
        <taxon>Pseudomonadota</taxon>
        <taxon>Gammaproteobacteria</taxon>
        <taxon>Alteromonadales</taxon>
        <taxon>Alteromonadaceae</taxon>
        <taxon>Paraglaciecola</taxon>
    </lineage>
</organism>
<gene>
    <name evidence="6" type="primary">prsT</name>
    <name evidence="6" type="ORF">L0668_17615</name>
</gene>
<dbReference type="InterPro" id="IPR014266">
    <property type="entry name" value="PEP-CTERM_TPR_PrsT"/>
</dbReference>
<dbReference type="NCBIfam" id="TIGR02917">
    <property type="entry name" value="PEP_TPR_lipo"/>
    <property type="match status" value="1"/>
</dbReference>
<protein>
    <submittedName>
        <fullName evidence="6">PEP-CTERM system TPR-repeat protein PrsT</fullName>
    </submittedName>
</protein>
<dbReference type="RefSeq" id="WP_235314044.1">
    <property type="nucleotide sequence ID" value="NZ_JAKGAS010000012.1"/>
</dbReference>
<dbReference type="EMBL" id="JAKGAS010000012">
    <property type="protein sequence ID" value="MCF2949942.1"/>
    <property type="molecule type" value="Genomic_DNA"/>
</dbReference>
<feature type="coiled-coil region" evidence="4">
    <location>
        <begin position="287"/>
        <end position="314"/>
    </location>
</feature>